<dbReference type="EMBL" id="QXFT01002765">
    <property type="protein sequence ID" value="KAE9293452.1"/>
    <property type="molecule type" value="Genomic_DNA"/>
</dbReference>
<reference evidence="2 3" key="1">
    <citation type="submission" date="2018-08" db="EMBL/GenBank/DDBJ databases">
        <title>Genomic investigation of the strawberry pathogen Phytophthora fragariae indicates pathogenicity is determined by transcriptional variation in three key races.</title>
        <authorList>
            <person name="Adams T.M."/>
            <person name="Armitage A.D."/>
            <person name="Sobczyk M.K."/>
            <person name="Bates H.J."/>
            <person name="Dunwell J.M."/>
            <person name="Nellist C.F."/>
            <person name="Harrison R.J."/>
        </authorList>
    </citation>
    <scope>NUCLEOTIDE SEQUENCE [LARGE SCALE GENOMIC DNA]</scope>
    <source>
        <strain evidence="2 3">SCRP333</strain>
    </source>
</reference>
<name>A0A6A4CN57_9STRA</name>
<feature type="region of interest" description="Disordered" evidence="1">
    <location>
        <begin position="73"/>
        <end position="106"/>
    </location>
</feature>
<sequence>MEKGRAQQKAIAEDASEGWHYEGEPHQEKYHHLVKSSESGLCAAKLDLAARPIHVLHTQVAVAHGGVQVFQVPHPEPGGARRQDVRAQRGPRAKTKDELMQRGAKTPDVKPHGIICCCGLLVARMLNHRQRRMYNDWVMLSWVM</sequence>
<accession>A0A6A4CN57</accession>
<protein>
    <submittedName>
        <fullName evidence="2">Uncharacterized protein</fullName>
    </submittedName>
</protein>
<evidence type="ECO:0000256" key="1">
    <source>
        <dbReference type="SAM" id="MobiDB-lite"/>
    </source>
</evidence>
<dbReference type="Proteomes" id="UP000434957">
    <property type="component" value="Unassembled WGS sequence"/>
</dbReference>
<evidence type="ECO:0000313" key="2">
    <source>
        <dbReference type="EMBL" id="KAE9293452.1"/>
    </source>
</evidence>
<feature type="region of interest" description="Disordered" evidence="1">
    <location>
        <begin position="1"/>
        <end position="21"/>
    </location>
</feature>
<comment type="caution">
    <text evidence="2">The sequence shown here is derived from an EMBL/GenBank/DDBJ whole genome shotgun (WGS) entry which is preliminary data.</text>
</comment>
<keyword evidence="3" id="KW-1185">Reference proteome</keyword>
<organism evidence="2 3">
    <name type="scientific">Phytophthora rubi</name>
    <dbReference type="NCBI Taxonomy" id="129364"/>
    <lineage>
        <taxon>Eukaryota</taxon>
        <taxon>Sar</taxon>
        <taxon>Stramenopiles</taxon>
        <taxon>Oomycota</taxon>
        <taxon>Peronosporomycetes</taxon>
        <taxon>Peronosporales</taxon>
        <taxon>Peronosporaceae</taxon>
        <taxon>Phytophthora</taxon>
    </lineage>
</organism>
<evidence type="ECO:0000313" key="3">
    <source>
        <dbReference type="Proteomes" id="UP000434957"/>
    </source>
</evidence>
<dbReference type="AlphaFoldDB" id="A0A6A4CN57"/>
<gene>
    <name evidence="2" type="ORF">PR003_g24503</name>
</gene>
<proteinExistence type="predicted"/>
<feature type="compositionally biased region" description="Basic and acidic residues" evidence="1">
    <location>
        <begin position="94"/>
        <end position="106"/>
    </location>
</feature>